<protein>
    <submittedName>
        <fullName evidence="1">Putative ovule protein</fullName>
    </submittedName>
</protein>
<proteinExistence type="predicted"/>
<evidence type="ECO:0000313" key="1">
    <source>
        <dbReference type="EMBL" id="JAP07724.1"/>
    </source>
</evidence>
<sequence length="78" mass="8957">LGLHERAAKFLKRLVTLPRILECLLQEEQLASLFTEFSVGLSLFFLICNKASRSGSSLYNKRHPYSFIFPEKDNLTIP</sequence>
<accession>A0A0V0GHK6</accession>
<organism evidence="1">
    <name type="scientific">Solanum chacoense</name>
    <name type="common">Chaco potato</name>
    <dbReference type="NCBI Taxonomy" id="4108"/>
    <lineage>
        <taxon>Eukaryota</taxon>
        <taxon>Viridiplantae</taxon>
        <taxon>Streptophyta</taxon>
        <taxon>Embryophyta</taxon>
        <taxon>Tracheophyta</taxon>
        <taxon>Spermatophyta</taxon>
        <taxon>Magnoliopsida</taxon>
        <taxon>eudicotyledons</taxon>
        <taxon>Gunneridae</taxon>
        <taxon>Pentapetalae</taxon>
        <taxon>asterids</taxon>
        <taxon>lamiids</taxon>
        <taxon>Solanales</taxon>
        <taxon>Solanaceae</taxon>
        <taxon>Solanoideae</taxon>
        <taxon>Solaneae</taxon>
        <taxon>Solanum</taxon>
    </lineage>
</organism>
<dbReference type="EMBL" id="GEDG01038172">
    <property type="protein sequence ID" value="JAP07724.1"/>
    <property type="molecule type" value="Transcribed_RNA"/>
</dbReference>
<feature type="non-terminal residue" evidence="1">
    <location>
        <position position="1"/>
    </location>
</feature>
<name>A0A0V0GHK6_SOLCH</name>
<dbReference type="AlphaFoldDB" id="A0A0V0GHK6"/>
<reference evidence="1" key="1">
    <citation type="submission" date="2015-12" db="EMBL/GenBank/DDBJ databases">
        <title>Gene expression during late stages of embryo sac development: a critical building block for successful pollen-pistil interactions.</title>
        <authorList>
            <person name="Liu Y."/>
            <person name="Joly V."/>
            <person name="Sabar M."/>
            <person name="Matton D.P."/>
        </authorList>
    </citation>
    <scope>NUCLEOTIDE SEQUENCE</scope>
</reference>